<evidence type="ECO:0000256" key="5">
    <source>
        <dbReference type="ARBA" id="ARBA00022519"/>
    </source>
</evidence>
<feature type="domain" description="CyaD-like alpha-helical hairpin" evidence="11">
    <location>
        <begin position="130"/>
        <end position="325"/>
    </location>
</feature>
<keyword evidence="7" id="KW-1133">Transmembrane helix</keyword>
<dbReference type="Proteomes" id="UP000414233">
    <property type="component" value="Unassembled WGS sequence"/>
</dbReference>
<dbReference type="Pfam" id="PF25988">
    <property type="entry name" value="HH_CyaD"/>
    <property type="match status" value="1"/>
</dbReference>
<dbReference type="GO" id="GO:0005886">
    <property type="term" value="C:plasma membrane"/>
    <property type="evidence" value="ECO:0007669"/>
    <property type="project" value="UniProtKB-SubCell"/>
</dbReference>
<dbReference type="PROSITE" id="PS00543">
    <property type="entry name" value="HLYD_FAMILY"/>
    <property type="match status" value="1"/>
</dbReference>
<keyword evidence="14" id="KW-1185">Reference proteome</keyword>
<evidence type="ECO:0000259" key="12">
    <source>
        <dbReference type="Pfam" id="PF26002"/>
    </source>
</evidence>
<keyword evidence="6" id="KW-0812">Transmembrane</keyword>
<evidence type="ECO:0000256" key="4">
    <source>
        <dbReference type="ARBA" id="ARBA00022475"/>
    </source>
</evidence>
<organism evidence="13 14">
    <name type="scientific">Pandoraea terrae</name>
    <dbReference type="NCBI Taxonomy" id="1537710"/>
    <lineage>
        <taxon>Bacteria</taxon>
        <taxon>Pseudomonadati</taxon>
        <taxon>Pseudomonadota</taxon>
        <taxon>Betaproteobacteria</taxon>
        <taxon>Burkholderiales</taxon>
        <taxon>Burkholderiaceae</taxon>
        <taxon>Pandoraea</taxon>
    </lineage>
</organism>
<evidence type="ECO:0000313" key="14">
    <source>
        <dbReference type="Proteomes" id="UP000414233"/>
    </source>
</evidence>
<keyword evidence="5 9" id="KW-0997">Cell inner membrane</keyword>
<feature type="domain" description="AprE-like beta-barrel" evidence="12">
    <location>
        <begin position="365"/>
        <end position="452"/>
    </location>
</feature>
<evidence type="ECO:0000256" key="2">
    <source>
        <dbReference type="ARBA" id="ARBA00009477"/>
    </source>
</evidence>
<gene>
    <name evidence="13" type="primary">hlyD</name>
    <name evidence="13" type="ORF">PTE30175_02786</name>
</gene>
<dbReference type="InterPro" id="IPR010129">
    <property type="entry name" value="T1SS_HlyD"/>
</dbReference>
<accession>A0A5E4VXC8</accession>
<keyword evidence="3 9" id="KW-0813">Transport</keyword>
<evidence type="ECO:0000256" key="6">
    <source>
        <dbReference type="ARBA" id="ARBA00022692"/>
    </source>
</evidence>
<feature type="coiled-coil region" evidence="10">
    <location>
        <begin position="192"/>
        <end position="226"/>
    </location>
</feature>
<dbReference type="InterPro" id="IPR059040">
    <property type="entry name" value="HH_CyaD-like"/>
</dbReference>
<dbReference type="NCBIfam" id="TIGR01843">
    <property type="entry name" value="type_I_hlyD"/>
    <property type="match status" value="1"/>
</dbReference>
<evidence type="ECO:0000259" key="11">
    <source>
        <dbReference type="Pfam" id="PF25988"/>
    </source>
</evidence>
<evidence type="ECO:0000313" key="13">
    <source>
        <dbReference type="EMBL" id="VVE15670.1"/>
    </source>
</evidence>
<evidence type="ECO:0000256" key="8">
    <source>
        <dbReference type="ARBA" id="ARBA00023136"/>
    </source>
</evidence>
<dbReference type="PANTHER" id="PTHR30386">
    <property type="entry name" value="MEMBRANE FUSION SUBUNIT OF EMRAB-TOLC MULTIDRUG EFFLUX PUMP"/>
    <property type="match status" value="1"/>
</dbReference>
<evidence type="ECO:0000256" key="1">
    <source>
        <dbReference type="ARBA" id="ARBA00004377"/>
    </source>
</evidence>
<comment type="subcellular location">
    <subcellularLocation>
        <location evidence="1 9">Cell inner membrane</location>
        <topology evidence="1 9">Single-pass membrane protein</topology>
    </subcellularLocation>
</comment>
<dbReference type="RefSeq" id="WP_224788763.1">
    <property type="nucleotide sequence ID" value="NZ_CABPRZ010000010.1"/>
</dbReference>
<dbReference type="PRINTS" id="PR01490">
    <property type="entry name" value="RTXTOXIND"/>
</dbReference>
<name>A0A5E4VXC8_9BURK</name>
<evidence type="ECO:0000256" key="3">
    <source>
        <dbReference type="ARBA" id="ARBA00022448"/>
    </source>
</evidence>
<proteinExistence type="inferred from homology"/>
<sequence length="475" mass="52513">MTLMTRLGALRELLARHADALREARAGRRQTDARHYLAYEADFLPAALALREKPVSVLPRATMWTLMALAELAVLWAVFGRVDVVATAQGKLIPSDRTKVIQPVETAAVVAIHVSDGDNVRAGDVLIELDATAVQADRDRIANDLRVERMQVARARAMLESLEKGRAVDLDVPEGVTPAESLEARTHLSGQFAEYEARMARINAEIERHAAEMRSTRALVTKLEQTVPIARQRARDFEALADKQFVSRHSYLEREQFRIEQEADLAAQRGRLGEIAAASRQAERQRAELAAQTRRIHLDGVNEGGQKVTALAKELVKAEMRERLMRLVAPVDGTIQQLAVHTVGGVVTPAQALMAIVPKDNPVEIEAFLENKDVGFVHVGQAVEVKVETFQYTKYGTVPGKVISISDDAIRDEKRGLIYAARIGLARSSIGVDGKALKLSSGMAVTAEIKTGRRRVIEYFLSPLMQYKAESLRER</sequence>
<reference evidence="13 14" key="1">
    <citation type="submission" date="2019-08" db="EMBL/GenBank/DDBJ databases">
        <authorList>
            <person name="Peeters C."/>
        </authorList>
    </citation>
    <scope>NUCLEOTIDE SEQUENCE [LARGE SCALE GENOMIC DNA]</scope>
    <source>
        <strain evidence="13 14">LMG 30175</strain>
    </source>
</reference>
<dbReference type="Gene3D" id="2.40.30.170">
    <property type="match status" value="1"/>
</dbReference>
<evidence type="ECO:0000256" key="9">
    <source>
        <dbReference type="RuleBase" id="RU365093"/>
    </source>
</evidence>
<dbReference type="Gene3D" id="2.40.50.100">
    <property type="match status" value="1"/>
</dbReference>
<dbReference type="InterPro" id="IPR050739">
    <property type="entry name" value="MFP"/>
</dbReference>
<keyword evidence="4 9" id="KW-1003">Cell membrane</keyword>
<protein>
    <recommendedName>
        <fullName evidence="9">Membrane fusion protein (MFP) family protein</fullName>
    </recommendedName>
</protein>
<dbReference type="InterPro" id="IPR006144">
    <property type="entry name" value="Secretion_HlyD_CS"/>
</dbReference>
<dbReference type="EMBL" id="CABPRZ010000010">
    <property type="protein sequence ID" value="VVE15670.1"/>
    <property type="molecule type" value="Genomic_DNA"/>
</dbReference>
<keyword evidence="10" id="KW-0175">Coiled coil</keyword>
<dbReference type="AlphaFoldDB" id="A0A5E4VXC8"/>
<dbReference type="GO" id="GO:0009306">
    <property type="term" value="P:protein secretion"/>
    <property type="evidence" value="ECO:0007669"/>
    <property type="project" value="InterPro"/>
</dbReference>
<dbReference type="Pfam" id="PF26002">
    <property type="entry name" value="Beta-barrel_AprE"/>
    <property type="match status" value="1"/>
</dbReference>
<comment type="similarity">
    <text evidence="2 9">Belongs to the membrane fusion protein (MFP) (TC 8.A.1) family.</text>
</comment>
<evidence type="ECO:0000256" key="7">
    <source>
        <dbReference type="ARBA" id="ARBA00022989"/>
    </source>
</evidence>
<evidence type="ECO:0000256" key="10">
    <source>
        <dbReference type="SAM" id="Coils"/>
    </source>
</evidence>
<keyword evidence="8" id="KW-0472">Membrane</keyword>
<dbReference type="Gene3D" id="1.10.287.470">
    <property type="entry name" value="Helix hairpin bin"/>
    <property type="match status" value="1"/>
</dbReference>
<dbReference type="InterPro" id="IPR058982">
    <property type="entry name" value="Beta-barrel_AprE"/>
</dbReference>
<dbReference type="PANTHER" id="PTHR30386:SF27">
    <property type="entry name" value="MEMBRANE FUSION PROTEIN (MFP) FAMILY PROTEIN"/>
    <property type="match status" value="1"/>
</dbReference>